<protein>
    <submittedName>
        <fullName evidence="2">Phosphate transport ATP-binding protein PstB</fullName>
    </submittedName>
</protein>
<reference evidence="2" key="1">
    <citation type="submission" date="2020-02" db="EMBL/GenBank/DDBJ databases">
        <authorList>
            <person name="Meier V. D."/>
        </authorList>
    </citation>
    <scope>NUCLEOTIDE SEQUENCE</scope>
    <source>
        <strain evidence="2">AVDCRST_MAG09</strain>
    </source>
</reference>
<keyword evidence="2" id="KW-0547">Nucleotide-binding</keyword>
<name>A0A6J4S881_9SPHN</name>
<feature type="compositionally biased region" description="Basic and acidic residues" evidence="1">
    <location>
        <begin position="231"/>
        <end position="244"/>
    </location>
</feature>
<feature type="compositionally biased region" description="Basic residues" evidence="1">
    <location>
        <begin position="140"/>
        <end position="151"/>
    </location>
</feature>
<dbReference type="GO" id="GO:0005524">
    <property type="term" value="F:ATP binding"/>
    <property type="evidence" value="ECO:0007669"/>
    <property type="project" value="UniProtKB-KW"/>
</dbReference>
<feature type="compositionally biased region" description="Basic residues" evidence="1">
    <location>
        <begin position="313"/>
        <end position="324"/>
    </location>
</feature>
<gene>
    <name evidence="2" type="ORF">AVDCRST_MAG09-162</name>
</gene>
<organism evidence="2">
    <name type="scientific">uncultured Sphingomonas sp</name>
    <dbReference type="NCBI Taxonomy" id="158754"/>
    <lineage>
        <taxon>Bacteria</taxon>
        <taxon>Pseudomonadati</taxon>
        <taxon>Pseudomonadota</taxon>
        <taxon>Alphaproteobacteria</taxon>
        <taxon>Sphingomonadales</taxon>
        <taxon>Sphingomonadaceae</taxon>
        <taxon>Sphingomonas</taxon>
        <taxon>environmental samples</taxon>
    </lineage>
</organism>
<feature type="non-terminal residue" evidence="2">
    <location>
        <position position="1"/>
    </location>
</feature>
<proteinExistence type="predicted"/>
<dbReference type="EMBL" id="CADCVZ010000005">
    <property type="protein sequence ID" value="CAA9492037.1"/>
    <property type="molecule type" value="Genomic_DNA"/>
</dbReference>
<dbReference type="AlphaFoldDB" id="A0A6J4S881"/>
<evidence type="ECO:0000313" key="2">
    <source>
        <dbReference type="EMBL" id="CAA9492037.1"/>
    </source>
</evidence>
<sequence length="324" mass="36471">DHDPGKTADHHQLGGALPVHRHRCRRGARRCGDRQGGCGLDRPARTGCGTRADHGRNALARAAGHGRACRRAHAQDAGRPGQRLLWRQAGAQGCIDRGARRSRDRLHRTVRLRQVDFPALPQPDERHHRRGAGRGPDRARRPRHQRARHGRGAAPRPRGHGVPEAQPLSQIDLRERRLRPAHPRARPGQERAGRHRREVAAARRPVGRGQGSTAGKRHRPIRRSAAALVHRPGDRSRSGGDPDGRAVLGARPNRHRQDRGADPRTARALRHRHRHPQYAAGCARLSTHRLFPPRRADRIQPHQRYLHQPARAAHPRLHHRPLRL</sequence>
<accession>A0A6J4S881</accession>
<evidence type="ECO:0000256" key="1">
    <source>
        <dbReference type="SAM" id="MobiDB-lite"/>
    </source>
</evidence>
<feature type="non-terminal residue" evidence="2">
    <location>
        <position position="324"/>
    </location>
</feature>
<keyword evidence="2" id="KW-0067">ATP-binding</keyword>
<feature type="region of interest" description="Disordered" evidence="1">
    <location>
        <begin position="113"/>
        <end position="275"/>
    </location>
</feature>
<feature type="region of interest" description="Disordered" evidence="1">
    <location>
        <begin position="305"/>
        <end position="324"/>
    </location>
</feature>
<feature type="compositionally biased region" description="Basic residues" evidence="1">
    <location>
        <begin position="176"/>
        <end position="185"/>
    </location>
</feature>